<dbReference type="Gene3D" id="1.20.120.1630">
    <property type="match status" value="1"/>
</dbReference>
<feature type="transmembrane region" description="Helical" evidence="1">
    <location>
        <begin position="69"/>
        <end position="87"/>
    </location>
</feature>
<protein>
    <recommendedName>
        <fullName evidence="4">Isoprenylcysteine carboxyl methyltransferase (ICMT) family protein</fullName>
    </recommendedName>
</protein>
<feature type="transmembrane region" description="Helical" evidence="1">
    <location>
        <begin position="93"/>
        <end position="114"/>
    </location>
</feature>
<dbReference type="Proteomes" id="UP000198773">
    <property type="component" value="Unassembled WGS sequence"/>
</dbReference>
<name>A0A1H4E7Q0_ALKAM</name>
<feature type="transmembrane region" description="Helical" evidence="1">
    <location>
        <begin position="268"/>
        <end position="293"/>
    </location>
</feature>
<feature type="transmembrane region" description="Helical" evidence="1">
    <location>
        <begin position="153"/>
        <end position="174"/>
    </location>
</feature>
<accession>A0A1H4E7Q0</accession>
<organism evidence="2 3">
    <name type="scientific">Alkalimonas amylolytica</name>
    <dbReference type="NCBI Taxonomy" id="152573"/>
    <lineage>
        <taxon>Bacteria</taxon>
        <taxon>Pseudomonadati</taxon>
        <taxon>Pseudomonadota</taxon>
        <taxon>Gammaproteobacteria</taxon>
        <taxon>Alkalimonas</taxon>
    </lineage>
</organism>
<keyword evidence="1" id="KW-1133">Transmembrane helix</keyword>
<evidence type="ECO:0008006" key="4">
    <source>
        <dbReference type="Google" id="ProtNLM"/>
    </source>
</evidence>
<sequence>MKAAIALFASFCLLLLLFSWFNLVDWIGHVLSSRLLILGTILPSLLILLRKQLAKKPVISAPSQQVIKAKTVSIGSFLLLLLLYGHLMSQFGVAPFTSFVFEYLLLLPLLLLLLPRYLSFMSKRQTEPVDEYARLGFCLLRQQPFYLVEHKALLLKSLVKLLFIPIMLGALFDITEQLLLFNWSLHPLALVKGLFFFGLAFDLIIASIGYVFASKLLDNDVKSTDATLSGWLVCMICYPPLLIIYQWFARQTDDYLWHDWLSMDHPLYWFWAFIITLSWLTYWLSTASFGWYFSNLTWRKLIDVGPYKYSKHPAYIAKNIYWWLHTVPFYGVSNHYELLRNLAGLTFVSSIYYLRAKTEERHLMQFPEYQAYARHIASQGALARLKKLLLPNKVSQS</sequence>
<keyword evidence="3" id="KW-1185">Reference proteome</keyword>
<feature type="transmembrane region" description="Helical" evidence="1">
    <location>
        <begin position="225"/>
        <end position="248"/>
    </location>
</feature>
<keyword evidence="1" id="KW-0812">Transmembrane</keyword>
<evidence type="ECO:0000256" key="1">
    <source>
        <dbReference type="SAM" id="Phobius"/>
    </source>
</evidence>
<dbReference type="AlphaFoldDB" id="A0A1H4E7Q0"/>
<dbReference type="STRING" id="152573.SAMN04488051_106242"/>
<keyword evidence="1" id="KW-0472">Membrane</keyword>
<evidence type="ECO:0000313" key="2">
    <source>
        <dbReference type="EMBL" id="SEA80590.1"/>
    </source>
</evidence>
<feature type="transmembrane region" description="Helical" evidence="1">
    <location>
        <begin position="31"/>
        <end position="49"/>
    </location>
</feature>
<feature type="transmembrane region" description="Helical" evidence="1">
    <location>
        <begin position="194"/>
        <end position="213"/>
    </location>
</feature>
<proteinExistence type="predicted"/>
<gene>
    <name evidence="2" type="ORF">SAMN04488051_106242</name>
</gene>
<dbReference type="EMBL" id="FNRM01000006">
    <property type="protein sequence ID" value="SEA80590.1"/>
    <property type="molecule type" value="Genomic_DNA"/>
</dbReference>
<reference evidence="2 3" key="1">
    <citation type="submission" date="2016-10" db="EMBL/GenBank/DDBJ databases">
        <authorList>
            <person name="de Groot N.N."/>
        </authorList>
    </citation>
    <scope>NUCLEOTIDE SEQUENCE [LARGE SCALE GENOMIC DNA]</scope>
    <source>
        <strain evidence="2 3">CGMCC 1.3430</strain>
    </source>
</reference>
<evidence type="ECO:0000313" key="3">
    <source>
        <dbReference type="Proteomes" id="UP000198773"/>
    </source>
</evidence>